<feature type="transmembrane region" description="Helical" evidence="1">
    <location>
        <begin position="135"/>
        <end position="153"/>
    </location>
</feature>
<dbReference type="Pfam" id="PF12697">
    <property type="entry name" value="Abhydrolase_6"/>
    <property type="match status" value="1"/>
</dbReference>
<dbReference type="GO" id="GO:0016787">
    <property type="term" value="F:hydrolase activity"/>
    <property type="evidence" value="ECO:0007669"/>
    <property type="project" value="UniProtKB-KW"/>
</dbReference>
<dbReference type="InterPro" id="IPR029058">
    <property type="entry name" value="AB_hydrolase_fold"/>
</dbReference>
<organism evidence="3 5">
    <name type="scientific">Mycena metata</name>
    <dbReference type="NCBI Taxonomy" id="1033252"/>
    <lineage>
        <taxon>Eukaryota</taxon>
        <taxon>Fungi</taxon>
        <taxon>Dikarya</taxon>
        <taxon>Basidiomycota</taxon>
        <taxon>Agaricomycotina</taxon>
        <taxon>Agaricomycetes</taxon>
        <taxon>Agaricomycetidae</taxon>
        <taxon>Agaricales</taxon>
        <taxon>Marasmiineae</taxon>
        <taxon>Mycenaceae</taxon>
        <taxon>Mycena</taxon>
    </lineage>
</organism>
<evidence type="ECO:0000313" key="3">
    <source>
        <dbReference type="EMBL" id="KAJ7714130.1"/>
    </source>
</evidence>
<keyword evidence="1" id="KW-0812">Transmembrane</keyword>
<comment type="caution">
    <text evidence="3">The sequence shown here is derived from an EMBL/GenBank/DDBJ whole genome shotgun (WGS) entry which is preliminary data.</text>
</comment>
<dbReference type="Proteomes" id="UP001215598">
    <property type="component" value="Unassembled WGS sequence"/>
</dbReference>
<protein>
    <submittedName>
        <fullName evidence="3">Alpha/beta hydrolase family-domain-containing protein</fullName>
    </submittedName>
</protein>
<dbReference type="EMBL" id="JARKIB010000216">
    <property type="protein sequence ID" value="KAJ7722815.1"/>
    <property type="molecule type" value="Genomic_DNA"/>
</dbReference>
<dbReference type="AlphaFoldDB" id="A0AAD7MF02"/>
<dbReference type="EMBL" id="JARKIB010000330">
    <property type="protein sequence ID" value="KAJ7714130.1"/>
    <property type="molecule type" value="Genomic_DNA"/>
</dbReference>
<dbReference type="InterPro" id="IPR000073">
    <property type="entry name" value="AB_hydrolase_1"/>
</dbReference>
<keyword evidence="1" id="KW-1133">Transmembrane helix</keyword>
<evidence type="ECO:0000256" key="1">
    <source>
        <dbReference type="SAM" id="Phobius"/>
    </source>
</evidence>
<proteinExistence type="predicted"/>
<reference evidence="3" key="1">
    <citation type="submission" date="2023-03" db="EMBL/GenBank/DDBJ databases">
        <title>Massive genome expansion in bonnet fungi (Mycena s.s.) driven by repeated elements and novel gene families across ecological guilds.</title>
        <authorList>
            <consortium name="Lawrence Berkeley National Laboratory"/>
            <person name="Harder C.B."/>
            <person name="Miyauchi S."/>
            <person name="Viragh M."/>
            <person name="Kuo A."/>
            <person name="Thoen E."/>
            <person name="Andreopoulos B."/>
            <person name="Lu D."/>
            <person name="Skrede I."/>
            <person name="Drula E."/>
            <person name="Henrissat B."/>
            <person name="Morin E."/>
            <person name="Kohler A."/>
            <person name="Barry K."/>
            <person name="LaButti K."/>
            <person name="Morin E."/>
            <person name="Salamov A."/>
            <person name="Lipzen A."/>
            <person name="Mereny Z."/>
            <person name="Hegedus B."/>
            <person name="Baldrian P."/>
            <person name="Stursova M."/>
            <person name="Weitz H."/>
            <person name="Taylor A."/>
            <person name="Grigoriev I.V."/>
            <person name="Nagy L.G."/>
            <person name="Martin F."/>
            <person name="Kauserud H."/>
        </authorList>
    </citation>
    <scope>NUCLEOTIDE SEQUENCE</scope>
    <source>
        <strain evidence="3">CBHHK182m</strain>
    </source>
</reference>
<accession>A0AAD7MF02</accession>
<evidence type="ECO:0000259" key="2">
    <source>
        <dbReference type="Pfam" id="PF12697"/>
    </source>
</evidence>
<dbReference type="SUPFAM" id="SSF53474">
    <property type="entry name" value="alpha/beta-Hydrolases"/>
    <property type="match status" value="1"/>
</dbReference>
<evidence type="ECO:0000313" key="5">
    <source>
        <dbReference type="Proteomes" id="UP001215598"/>
    </source>
</evidence>
<name>A0AAD7MF02_9AGAR</name>
<gene>
    <name evidence="4" type="ORF">B0H16DRAFT_1334480</name>
    <name evidence="3" type="ORF">B0H16DRAFT_1340811</name>
</gene>
<keyword evidence="1" id="KW-0472">Membrane</keyword>
<keyword evidence="5" id="KW-1185">Reference proteome</keyword>
<dbReference type="Gene3D" id="3.40.50.1820">
    <property type="entry name" value="alpha/beta hydrolase"/>
    <property type="match status" value="1"/>
</dbReference>
<sequence length="361" mass="40998">MPALTFESYVFDPRPDFPLLLTAKRYWDPSFPHVNDPEALTLIFAHGTSFHKEIYEPTIEDLYTLLDDTQGLRPKIREAWSIDCPNHGDAALLNEETLRWGYEPIFGWQEYARGIHAFLCGLGTGADVDFRTRRLVFIGHSFSAVALVFALTYQPAIKPERFILLEIMCLRPSAVAKLMKFLTDGSESRRDVWSSREDAYMSFKTRQPWKGWDDRVLRKYVEHALTALPSLEYPDKEGVTLKCTRRQETAVYRDTLASSVVYRMMSSIVKRVPTHLIYGGLADYLPRDVQDEFLRDGVGGEQNLASLTRIPNAGHLVRSPACRLGSLMSPILLQAAQTHPAEFAQIIFDILGKSKSPVARL</sequence>
<feature type="domain" description="AB hydrolase-1" evidence="2">
    <location>
        <begin position="42"/>
        <end position="317"/>
    </location>
</feature>
<evidence type="ECO:0000313" key="4">
    <source>
        <dbReference type="EMBL" id="KAJ7722815.1"/>
    </source>
</evidence>
<keyword evidence="3" id="KW-0378">Hydrolase</keyword>